<reference evidence="1 2" key="1">
    <citation type="submission" date="2023-08" db="EMBL/GenBank/DDBJ databases">
        <authorList>
            <person name="Palmer J.M."/>
        </authorList>
    </citation>
    <scope>NUCLEOTIDE SEQUENCE [LARGE SCALE GENOMIC DNA]</scope>
    <source>
        <strain evidence="1 2">TWF481</strain>
    </source>
</reference>
<proteinExistence type="predicted"/>
<name>A0AAV9VPB1_9PEZI</name>
<evidence type="ECO:0000313" key="1">
    <source>
        <dbReference type="EMBL" id="KAK6495075.1"/>
    </source>
</evidence>
<dbReference type="EMBL" id="JAVHJL010000013">
    <property type="protein sequence ID" value="KAK6495075.1"/>
    <property type="molecule type" value="Genomic_DNA"/>
</dbReference>
<dbReference type="Proteomes" id="UP001370758">
    <property type="component" value="Unassembled WGS sequence"/>
</dbReference>
<organism evidence="1 2">
    <name type="scientific">Arthrobotrys musiformis</name>
    <dbReference type="NCBI Taxonomy" id="47236"/>
    <lineage>
        <taxon>Eukaryota</taxon>
        <taxon>Fungi</taxon>
        <taxon>Dikarya</taxon>
        <taxon>Ascomycota</taxon>
        <taxon>Pezizomycotina</taxon>
        <taxon>Orbiliomycetes</taxon>
        <taxon>Orbiliales</taxon>
        <taxon>Orbiliaceae</taxon>
        <taxon>Arthrobotrys</taxon>
    </lineage>
</organism>
<comment type="caution">
    <text evidence="1">The sequence shown here is derived from an EMBL/GenBank/DDBJ whole genome shotgun (WGS) entry which is preliminary data.</text>
</comment>
<accession>A0AAV9VPB1</accession>
<protein>
    <submittedName>
        <fullName evidence="1">Uncharacterized protein</fullName>
    </submittedName>
</protein>
<keyword evidence="2" id="KW-1185">Reference proteome</keyword>
<dbReference type="AlphaFoldDB" id="A0AAV9VPB1"/>
<sequence>MCWNLWTFSQCNHKQAELTQCGRRTLLCRTLNRDDHVHNTLCFNCTAKTKSEFTDSKWKQEVTKAEALYWYVKGIGGAVGMRSGDYWRL</sequence>
<gene>
    <name evidence="1" type="ORF">TWF481_003102</name>
</gene>
<evidence type="ECO:0000313" key="2">
    <source>
        <dbReference type="Proteomes" id="UP001370758"/>
    </source>
</evidence>